<protein>
    <submittedName>
        <fullName evidence="3">Uncharacterized protein</fullName>
    </submittedName>
</protein>
<evidence type="ECO:0000256" key="2">
    <source>
        <dbReference type="SAM" id="Phobius"/>
    </source>
</evidence>
<evidence type="ECO:0000256" key="1">
    <source>
        <dbReference type="SAM" id="MobiDB-lite"/>
    </source>
</evidence>
<keyword evidence="2" id="KW-0812">Transmembrane</keyword>
<accession>A0ABP7WB20</accession>
<dbReference type="EMBL" id="BAAAZG010000038">
    <property type="protein sequence ID" value="GAA4085138.1"/>
    <property type="molecule type" value="Genomic_DNA"/>
</dbReference>
<keyword evidence="2" id="KW-1133">Transmembrane helix</keyword>
<gene>
    <name evidence="3" type="ORF">GCM10022214_51410</name>
</gene>
<sequence length="119" mass="12214">MTLADTIALAAAPLVAAGGVLAAVETLGRSPARWRVACGLLALGSWPQCAAGVLGRLPGLAAFWALCGGVGLWLWWKGRLRGCRRGKASGLGIQGRVLAGTSTDRTPVPCHRSRDGGRA</sequence>
<feature type="region of interest" description="Disordered" evidence="1">
    <location>
        <begin position="100"/>
        <end position="119"/>
    </location>
</feature>
<organism evidence="3 4">
    <name type="scientific">Actinomadura miaoliensis</name>
    <dbReference type="NCBI Taxonomy" id="430685"/>
    <lineage>
        <taxon>Bacteria</taxon>
        <taxon>Bacillati</taxon>
        <taxon>Actinomycetota</taxon>
        <taxon>Actinomycetes</taxon>
        <taxon>Streptosporangiales</taxon>
        <taxon>Thermomonosporaceae</taxon>
        <taxon>Actinomadura</taxon>
    </lineage>
</organism>
<keyword evidence="4" id="KW-1185">Reference proteome</keyword>
<name>A0ABP7WB20_9ACTN</name>
<evidence type="ECO:0000313" key="4">
    <source>
        <dbReference type="Proteomes" id="UP001500683"/>
    </source>
</evidence>
<reference evidence="4" key="1">
    <citation type="journal article" date="2019" name="Int. J. Syst. Evol. Microbiol.">
        <title>The Global Catalogue of Microorganisms (GCM) 10K type strain sequencing project: providing services to taxonomists for standard genome sequencing and annotation.</title>
        <authorList>
            <consortium name="The Broad Institute Genomics Platform"/>
            <consortium name="The Broad Institute Genome Sequencing Center for Infectious Disease"/>
            <person name="Wu L."/>
            <person name="Ma J."/>
        </authorList>
    </citation>
    <scope>NUCLEOTIDE SEQUENCE [LARGE SCALE GENOMIC DNA]</scope>
    <source>
        <strain evidence="4">JCM 16702</strain>
    </source>
</reference>
<evidence type="ECO:0000313" key="3">
    <source>
        <dbReference type="EMBL" id="GAA4085138.1"/>
    </source>
</evidence>
<dbReference type="Proteomes" id="UP001500683">
    <property type="component" value="Unassembled WGS sequence"/>
</dbReference>
<proteinExistence type="predicted"/>
<feature type="transmembrane region" description="Helical" evidence="2">
    <location>
        <begin position="57"/>
        <end position="76"/>
    </location>
</feature>
<comment type="caution">
    <text evidence="3">The sequence shown here is derived from an EMBL/GenBank/DDBJ whole genome shotgun (WGS) entry which is preliminary data.</text>
</comment>
<keyword evidence="2" id="KW-0472">Membrane</keyword>